<evidence type="ECO:0000313" key="1">
    <source>
        <dbReference type="EMBL" id="SSW64357.1"/>
    </source>
</evidence>
<reference evidence="1 2" key="1">
    <citation type="submission" date="2018-07" db="EMBL/GenBank/DDBJ databases">
        <authorList>
            <person name="Peeters C."/>
        </authorList>
    </citation>
    <scope>NUCLEOTIDE SEQUENCE [LARGE SCALE GENOMIC DNA]</scope>
    <source>
        <strain evidence="1 2">LMG 30378</strain>
    </source>
</reference>
<dbReference type="RefSeq" id="WP_129239724.1">
    <property type="nucleotide sequence ID" value="NZ_UFQC01000004.1"/>
</dbReference>
<accession>A0A446C8Y0</accession>
<name>A0A446C8Y0_9BURK</name>
<protein>
    <submittedName>
        <fullName evidence="1">Uncharacterized protein</fullName>
    </submittedName>
</protein>
<dbReference type="EMBL" id="UFQC01000004">
    <property type="protein sequence ID" value="SSW64357.1"/>
    <property type="molecule type" value="Genomic_DNA"/>
</dbReference>
<dbReference type="AlphaFoldDB" id="A0A446C8Y0"/>
<proteinExistence type="predicted"/>
<gene>
    <name evidence="1" type="ORF">AVE30378_01059</name>
</gene>
<sequence length="73" mass="7930">MAYTTKSMSERAYQNGYSSGYAAGRKSMGLADRLAVAEFKADFYGRMLQRAVDDLHETKAALAAQQSGQCAGR</sequence>
<organism evidence="1 2">
    <name type="scientific">Achromobacter veterisilvae</name>
    <dbReference type="NCBI Taxonomy" id="2069367"/>
    <lineage>
        <taxon>Bacteria</taxon>
        <taxon>Pseudomonadati</taxon>
        <taxon>Pseudomonadota</taxon>
        <taxon>Betaproteobacteria</taxon>
        <taxon>Burkholderiales</taxon>
        <taxon>Alcaligenaceae</taxon>
        <taxon>Achromobacter</taxon>
    </lineage>
</organism>
<evidence type="ECO:0000313" key="2">
    <source>
        <dbReference type="Proteomes" id="UP000289465"/>
    </source>
</evidence>
<dbReference type="Proteomes" id="UP000289465">
    <property type="component" value="Unassembled WGS sequence"/>
</dbReference>